<feature type="compositionally biased region" description="Acidic residues" evidence="10">
    <location>
        <begin position="326"/>
        <end position="347"/>
    </location>
</feature>
<evidence type="ECO:0000256" key="7">
    <source>
        <dbReference type="ARBA" id="ARBA00023242"/>
    </source>
</evidence>
<evidence type="ECO:0000256" key="1">
    <source>
        <dbReference type="ARBA" id="ARBA00004123"/>
    </source>
</evidence>
<feature type="domain" description="TFIIF beta subunit HTH" evidence="11">
    <location>
        <begin position="246"/>
        <end position="304"/>
    </location>
</feature>
<keyword evidence="14" id="KW-1185">Reference proteome</keyword>
<organism evidence="13 14">
    <name type="scientific">Lepidopterella palustris CBS 459.81</name>
    <dbReference type="NCBI Taxonomy" id="1314670"/>
    <lineage>
        <taxon>Eukaryota</taxon>
        <taxon>Fungi</taxon>
        <taxon>Dikarya</taxon>
        <taxon>Ascomycota</taxon>
        <taxon>Pezizomycotina</taxon>
        <taxon>Dothideomycetes</taxon>
        <taxon>Pleosporomycetidae</taxon>
        <taxon>Mytilinidiales</taxon>
        <taxon>Argynnaceae</taxon>
        <taxon>Lepidopterella</taxon>
    </lineage>
</organism>
<dbReference type="PANTHER" id="PTHR10445">
    <property type="entry name" value="GENERAL TRANSCRIPTION FACTOR IIF SUBUNIT 2"/>
    <property type="match status" value="1"/>
</dbReference>
<dbReference type="InterPro" id="IPR011039">
    <property type="entry name" value="TFIIF_interaction"/>
</dbReference>
<evidence type="ECO:0000313" key="13">
    <source>
        <dbReference type="EMBL" id="OCK77908.1"/>
    </source>
</evidence>
<dbReference type="FunFam" id="1.10.10.10:FF:000035">
    <property type="entry name" value="General transcription factor IIF subunit 2"/>
    <property type="match status" value="1"/>
</dbReference>
<comment type="subcellular location">
    <subcellularLocation>
        <location evidence="1">Nucleus</location>
    </subcellularLocation>
</comment>
<gene>
    <name evidence="13" type="ORF">K432DRAFT_384283</name>
</gene>
<dbReference type="Pfam" id="PF17683">
    <property type="entry name" value="TFIIF_beta_N"/>
    <property type="match status" value="1"/>
</dbReference>
<evidence type="ECO:0000313" key="14">
    <source>
        <dbReference type="Proteomes" id="UP000250266"/>
    </source>
</evidence>
<evidence type="ECO:0000256" key="5">
    <source>
        <dbReference type="ARBA" id="ARBA00023125"/>
    </source>
</evidence>
<dbReference type="GO" id="GO:0005674">
    <property type="term" value="C:transcription factor TFIIF complex"/>
    <property type="evidence" value="ECO:0007669"/>
    <property type="project" value="InterPro"/>
</dbReference>
<dbReference type="Proteomes" id="UP000250266">
    <property type="component" value="Unassembled WGS sequence"/>
</dbReference>
<evidence type="ECO:0000256" key="8">
    <source>
        <dbReference type="ARBA" id="ARBA00081473"/>
    </source>
</evidence>
<dbReference type="GO" id="GO:0006367">
    <property type="term" value="P:transcription initiation at RNA polymerase II promoter"/>
    <property type="evidence" value="ECO:0007669"/>
    <property type="project" value="InterPro"/>
</dbReference>
<evidence type="ECO:0000256" key="4">
    <source>
        <dbReference type="ARBA" id="ARBA00023015"/>
    </source>
</evidence>
<keyword evidence="7" id="KW-0539">Nucleus</keyword>
<protein>
    <recommendedName>
        <fullName evidence="3">Transcription initiation factor IIF subunit beta</fullName>
    </recommendedName>
    <alternativeName>
        <fullName evidence="9">TFIIF medium subunit</fullName>
    </alternativeName>
    <alternativeName>
        <fullName evidence="8">TFIIF-beta</fullName>
    </alternativeName>
</protein>
<evidence type="ECO:0000256" key="9">
    <source>
        <dbReference type="ARBA" id="ARBA00081863"/>
    </source>
</evidence>
<reference evidence="13 14" key="1">
    <citation type="journal article" date="2016" name="Nat. Commun.">
        <title>Ectomycorrhizal ecology is imprinted in the genome of the dominant symbiotic fungus Cenococcum geophilum.</title>
        <authorList>
            <consortium name="DOE Joint Genome Institute"/>
            <person name="Peter M."/>
            <person name="Kohler A."/>
            <person name="Ohm R.A."/>
            <person name="Kuo A."/>
            <person name="Krutzmann J."/>
            <person name="Morin E."/>
            <person name="Arend M."/>
            <person name="Barry K.W."/>
            <person name="Binder M."/>
            <person name="Choi C."/>
            <person name="Clum A."/>
            <person name="Copeland A."/>
            <person name="Grisel N."/>
            <person name="Haridas S."/>
            <person name="Kipfer T."/>
            <person name="LaButti K."/>
            <person name="Lindquist E."/>
            <person name="Lipzen A."/>
            <person name="Maire R."/>
            <person name="Meier B."/>
            <person name="Mihaltcheva S."/>
            <person name="Molinier V."/>
            <person name="Murat C."/>
            <person name="Poggeler S."/>
            <person name="Quandt C.A."/>
            <person name="Sperisen C."/>
            <person name="Tritt A."/>
            <person name="Tisserant E."/>
            <person name="Crous P.W."/>
            <person name="Henrissat B."/>
            <person name="Nehls U."/>
            <person name="Egli S."/>
            <person name="Spatafora J.W."/>
            <person name="Grigoriev I.V."/>
            <person name="Martin F.M."/>
        </authorList>
    </citation>
    <scope>NUCLEOTIDE SEQUENCE [LARGE SCALE GENOMIC DNA]</scope>
    <source>
        <strain evidence="13 14">CBS 459.81</strain>
    </source>
</reference>
<dbReference type="InterPro" id="IPR003196">
    <property type="entry name" value="TFIIF_beta"/>
</dbReference>
<evidence type="ECO:0000259" key="12">
    <source>
        <dbReference type="Pfam" id="PF17683"/>
    </source>
</evidence>
<dbReference type="PANTHER" id="PTHR10445:SF0">
    <property type="entry name" value="GENERAL TRANSCRIPTION FACTOR IIF SUBUNIT 2"/>
    <property type="match status" value="1"/>
</dbReference>
<feature type="region of interest" description="Disordered" evidence="10">
    <location>
        <begin position="1"/>
        <end position="21"/>
    </location>
</feature>
<dbReference type="Pfam" id="PF02270">
    <property type="entry name" value="TFIIF_beta"/>
    <property type="match status" value="1"/>
</dbReference>
<dbReference type="SUPFAM" id="SSF46785">
    <property type="entry name" value="Winged helix' DNA-binding domain"/>
    <property type="match status" value="1"/>
</dbReference>
<dbReference type="InterPro" id="IPR040450">
    <property type="entry name" value="TFIIF_beta_HTH"/>
</dbReference>
<dbReference type="AlphaFoldDB" id="A0A8E2E660"/>
<sequence>MEVDIKQDPESFTPSGGFADDDIYEDTGELNMPSTEIAQEMWLTRVPKWLWESLATAGEDDEIEIGKLAIWKNARDEKGNPITLTKMFLSQEHKGVQDLPRQYELIKAKTDPDNTYIFTEKDLPGYKPNAYGRLRAGMGGAADGQDQRSGQYRVQKSKSRFRKAIPKHTTLIGAATREYNCIPVPNQEFKNFMEKRTRKAIQGENASTILISGKVDHRELDKAQKAFSGFIRTNQSNKHRQENKAARIAKNDLLDMLQVMFDRYEFWPMKEIKKETKQPEAYLKETLSDIADLVKSGPFASCWRRHPHLNKSNITAVHGKPPDVGGDAEDEVGADEDDGNLEMEDVM</sequence>
<dbReference type="GO" id="GO:0003677">
    <property type="term" value="F:DNA binding"/>
    <property type="evidence" value="ECO:0007669"/>
    <property type="project" value="UniProtKB-KW"/>
</dbReference>
<dbReference type="InterPro" id="IPR036390">
    <property type="entry name" value="WH_DNA-bd_sf"/>
</dbReference>
<keyword evidence="6" id="KW-0804">Transcription</keyword>
<evidence type="ECO:0000256" key="10">
    <source>
        <dbReference type="SAM" id="MobiDB-lite"/>
    </source>
</evidence>
<proteinExistence type="inferred from homology"/>
<evidence type="ECO:0000259" key="11">
    <source>
        <dbReference type="Pfam" id="PF02270"/>
    </source>
</evidence>
<dbReference type="OrthoDB" id="26094at2759"/>
<dbReference type="CDD" id="cd07980">
    <property type="entry name" value="TFIIF_beta"/>
    <property type="match status" value="1"/>
</dbReference>
<feature type="domain" description="TFIIF beta subunit N-terminal" evidence="12">
    <location>
        <begin position="39"/>
        <end position="184"/>
    </location>
</feature>
<dbReference type="InterPro" id="IPR040504">
    <property type="entry name" value="TFIIF_beta_N"/>
</dbReference>
<keyword evidence="5" id="KW-0238">DNA-binding</keyword>
<feature type="region of interest" description="Disordered" evidence="10">
    <location>
        <begin position="313"/>
        <end position="347"/>
    </location>
</feature>
<evidence type="ECO:0000256" key="2">
    <source>
        <dbReference type="ARBA" id="ARBA00009543"/>
    </source>
</evidence>
<name>A0A8E2E660_9PEZI</name>
<dbReference type="EMBL" id="KV745092">
    <property type="protein sequence ID" value="OCK77908.1"/>
    <property type="molecule type" value="Genomic_DNA"/>
</dbReference>
<dbReference type="SUPFAM" id="SSF50916">
    <property type="entry name" value="Rap30/74 interaction domains"/>
    <property type="match status" value="1"/>
</dbReference>
<dbReference type="InterPro" id="IPR036388">
    <property type="entry name" value="WH-like_DNA-bd_sf"/>
</dbReference>
<comment type="similarity">
    <text evidence="2">Belongs to the TFIIF beta subunit family.</text>
</comment>
<accession>A0A8E2E660</accession>
<evidence type="ECO:0000256" key="6">
    <source>
        <dbReference type="ARBA" id="ARBA00023163"/>
    </source>
</evidence>
<keyword evidence="4" id="KW-0805">Transcription regulation</keyword>
<evidence type="ECO:0000256" key="3">
    <source>
        <dbReference type="ARBA" id="ARBA00021453"/>
    </source>
</evidence>
<dbReference type="Gene3D" id="1.10.10.10">
    <property type="entry name" value="Winged helix-like DNA-binding domain superfamily/Winged helix DNA-binding domain"/>
    <property type="match status" value="1"/>
</dbReference>